<organism evidence="1 2">
    <name type="scientific">Treponema ruminis</name>
    <dbReference type="NCBI Taxonomy" id="744515"/>
    <lineage>
        <taxon>Bacteria</taxon>
        <taxon>Pseudomonadati</taxon>
        <taxon>Spirochaetota</taxon>
        <taxon>Spirochaetia</taxon>
        <taxon>Spirochaetales</taxon>
        <taxon>Treponemataceae</taxon>
        <taxon>Treponema</taxon>
    </lineage>
</organism>
<protein>
    <submittedName>
        <fullName evidence="1">Uncharacterized protein</fullName>
    </submittedName>
</protein>
<evidence type="ECO:0000313" key="2">
    <source>
        <dbReference type="Proteomes" id="UP000518887"/>
    </source>
</evidence>
<dbReference type="EMBL" id="JACHFQ010000005">
    <property type="protein sequence ID" value="MBB5226252.1"/>
    <property type="molecule type" value="Genomic_DNA"/>
</dbReference>
<accession>A0A7W8G9C2</accession>
<sequence>MFDTGELIPGDWNHVLMLASFKALYSGIAGIDRHDIFEWQCTKNKAPGAQYEVNGLLGYQMPLVLSIAGLMYTAEGHFDGSDYGQFNKKYCGNFVTHTIAPVLQFDLTEKDELFCLFAFSTRRNFETQPEEKEDELFMKKIGCEWYFYRFALSWTHTF</sequence>
<keyword evidence="2" id="KW-1185">Reference proteome</keyword>
<gene>
    <name evidence="1" type="ORF">HNP76_001625</name>
</gene>
<name>A0A7W8G9C2_9SPIR</name>
<comment type="caution">
    <text evidence="1">The sequence shown here is derived from an EMBL/GenBank/DDBJ whole genome shotgun (WGS) entry which is preliminary data.</text>
</comment>
<dbReference type="RefSeq" id="WP_184659346.1">
    <property type="nucleotide sequence ID" value="NZ_CP031518.1"/>
</dbReference>
<dbReference type="Proteomes" id="UP000518887">
    <property type="component" value="Unassembled WGS sequence"/>
</dbReference>
<reference evidence="1 2" key="1">
    <citation type="submission" date="2020-08" db="EMBL/GenBank/DDBJ databases">
        <title>Genomic Encyclopedia of Type Strains, Phase IV (KMG-IV): sequencing the most valuable type-strain genomes for metagenomic binning, comparative biology and taxonomic classification.</title>
        <authorList>
            <person name="Goeker M."/>
        </authorList>
    </citation>
    <scope>NUCLEOTIDE SEQUENCE [LARGE SCALE GENOMIC DNA]</scope>
    <source>
        <strain evidence="1 2">DSM 103462</strain>
    </source>
</reference>
<proteinExistence type="predicted"/>
<evidence type="ECO:0000313" key="1">
    <source>
        <dbReference type="EMBL" id="MBB5226252.1"/>
    </source>
</evidence>
<dbReference type="AlphaFoldDB" id="A0A7W8G9C2"/>